<protein>
    <submittedName>
        <fullName evidence="1">Uncharacterized protein</fullName>
    </submittedName>
</protein>
<keyword evidence="2" id="KW-1185">Reference proteome</keyword>
<gene>
    <name evidence="1" type="ORF">ACG02S_02360</name>
</gene>
<reference evidence="1 2" key="1">
    <citation type="submission" date="2024-09" db="EMBL/GenBank/DDBJ databases">
        <title>Novel species of the genus Pelomonas and Roseateles isolated from streams.</title>
        <authorList>
            <person name="Lu H."/>
        </authorList>
    </citation>
    <scope>NUCLEOTIDE SEQUENCE [LARGE SCALE GENOMIC DNA]</scope>
    <source>
        <strain evidence="1 2">DC23W</strain>
    </source>
</reference>
<evidence type="ECO:0000313" key="1">
    <source>
        <dbReference type="EMBL" id="MFG6412733.1"/>
    </source>
</evidence>
<evidence type="ECO:0000313" key="2">
    <source>
        <dbReference type="Proteomes" id="UP001606300"/>
    </source>
</evidence>
<comment type="caution">
    <text evidence="1">The sequence shown here is derived from an EMBL/GenBank/DDBJ whole genome shotgun (WGS) entry which is preliminary data.</text>
</comment>
<dbReference type="RefSeq" id="WP_394468830.1">
    <property type="nucleotide sequence ID" value="NZ_JBIGHY010000001.1"/>
</dbReference>
<organism evidence="1 2">
    <name type="scientific">Pelomonas dachongensis</name>
    <dbReference type="NCBI Taxonomy" id="3299029"/>
    <lineage>
        <taxon>Bacteria</taxon>
        <taxon>Pseudomonadati</taxon>
        <taxon>Pseudomonadota</taxon>
        <taxon>Betaproteobacteria</taxon>
        <taxon>Burkholderiales</taxon>
        <taxon>Sphaerotilaceae</taxon>
        <taxon>Roseateles</taxon>
    </lineage>
</organism>
<accession>A0ABW7EJ78</accession>
<name>A0ABW7EJ78_9BURK</name>
<dbReference type="EMBL" id="JBIGHY010000001">
    <property type="protein sequence ID" value="MFG6412733.1"/>
    <property type="molecule type" value="Genomic_DNA"/>
</dbReference>
<dbReference type="Proteomes" id="UP001606300">
    <property type="component" value="Unassembled WGS sequence"/>
</dbReference>
<proteinExistence type="predicted"/>
<sequence length="79" mass="8963">MSHMPTPRRLWNALMPQPGMPAHLIEPVLSLDSLPSGLDDAPAPPRLVRRAIEQALEEGSRRVYEPMQEAAVIETRRRR</sequence>